<gene>
    <name evidence="2" type="ordered locus">Ta0167</name>
</gene>
<reference evidence="2 3" key="1">
    <citation type="journal article" date="2000" name="Nature">
        <title>The genome sequence of the thermoacidophilic scavenger Thermoplasma acidophilum.</title>
        <authorList>
            <person name="Ruepp A."/>
            <person name="Graml W."/>
            <person name="Santos-Martinez M.L."/>
            <person name="Koretke K.K."/>
            <person name="Volker C."/>
            <person name="Mewes H.W."/>
            <person name="Frishman D."/>
            <person name="Stocker S."/>
            <person name="Lupas A.N."/>
            <person name="Baumeister W."/>
        </authorList>
    </citation>
    <scope>NUCLEOTIDE SEQUENCE [LARGE SCALE GENOMIC DNA]</scope>
    <source>
        <strain evidence="3">ATCC 25905 / DSM 1728 / JCM 9062 / NBRC 15155 / AMRC-C165</strain>
    </source>
</reference>
<dbReference type="PaxDb" id="273075-Ta0167"/>
<dbReference type="HOGENOM" id="CLU_300095_0_0_2"/>
<accession>Q9HLQ9</accession>
<keyword evidence="1" id="KW-1133">Transmembrane helix</keyword>
<dbReference type="EnsemblBacteria" id="CAC11313">
    <property type="protein sequence ID" value="CAC11313"/>
    <property type="gene ID" value="CAC11313"/>
</dbReference>
<feature type="transmembrane region" description="Helical" evidence="1">
    <location>
        <begin position="974"/>
        <end position="993"/>
    </location>
</feature>
<name>Q9HLQ9_THEAC</name>
<dbReference type="AlphaFoldDB" id="Q9HLQ9"/>
<evidence type="ECO:0000256" key="1">
    <source>
        <dbReference type="SAM" id="Phobius"/>
    </source>
</evidence>
<dbReference type="RefSeq" id="WP_010900594.1">
    <property type="nucleotide sequence ID" value="NC_002578.1"/>
</dbReference>
<organism evidence="2 3">
    <name type="scientific">Thermoplasma acidophilum (strain ATCC 25905 / DSM 1728 / JCM 9062 / NBRC 15155 / AMRC-C165)</name>
    <dbReference type="NCBI Taxonomy" id="273075"/>
    <lineage>
        <taxon>Archaea</taxon>
        <taxon>Methanobacteriati</taxon>
        <taxon>Thermoplasmatota</taxon>
        <taxon>Thermoplasmata</taxon>
        <taxon>Thermoplasmatales</taxon>
        <taxon>Thermoplasmataceae</taxon>
        <taxon>Thermoplasma</taxon>
    </lineage>
</organism>
<dbReference type="EMBL" id="AL445063">
    <property type="protein sequence ID" value="CAC11313.1"/>
    <property type="molecule type" value="Genomic_DNA"/>
</dbReference>
<dbReference type="KEGG" id="tac:Ta0167"/>
<dbReference type="OrthoDB" id="36243at2157"/>
<protein>
    <submittedName>
        <fullName evidence="2">Thermopsin related protein</fullName>
    </submittedName>
</protein>
<dbReference type="eggNOG" id="arCOG03675">
    <property type="taxonomic scope" value="Archaea"/>
</dbReference>
<evidence type="ECO:0000313" key="2">
    <source>
        <dbReference type="EMBL" id="CAC11313.1"/>
    </source>
</evidence>
<evidence type="ECO:0000313" key="3">
    <source>
        <dbReference type="Proteomes" id="UP000001024"/>
    </source>
</evidence>
<dbReference type="Pfam" id="PF05317">
    <property type="entry name" value="Thermopsin"/>
    <property type="match status" value="1"/>
</dbReference>
<dbReference type="Proteomes" id="UP000001024">
    <property type="component" value="Chromosome"/>
</dbReference>
<sequence length="998" mass="108669">MKVLVIFLLILSLIGSTLSAFPVQQMSGNTHQNESQISASSQAANIVSRIGSINVSSRYEFLPNFNAVSEYSEDGHITLTYDSAPAPMGVADVGLFNSSGSITPYSVNTTGIMGAVDLNSTQVFYLYDDQPYSFAVQLNAVAHDVDLFGNSSYSFWAQNVVIYSTRTHQLSFIDNVWNFSSPAFNMTANALHGNGKLVPGVFYYDIGPTFNISFPFSLKLYLNSSLVGGNDAIYFNYSIENGKITKSGSYDAVTFNSSGKASSPARFLISGYSPSPAGLLYDAELAITGPGGGSNVNVYGINGTMGLYLYNSTSKAFNTVRSAYDAGVDTGETSYGVDVGWYGNMADLQSGPSLIYGLWNVSSGIETISGTAEPQSYIFVSNGKQFNNSTASWAPYSGAHFRFKLPKGSYSLAVLRNLYAPEYINDAGTSPSLNGTSKTGDIYAPVVIENYSDALYYSRSGNGSQISPFVISFGQTVSVDPLFGVLNDYLFPVFTGLAIINTSYHIDVENASSFEITYGSQYDSILASHGLGNTNWMGMILYGTSNVSITGGLNITGWFPETMKGFVVANLMVWNSSNDLIADNVFYSLHASSSDLQPPYYSSVLIYGMNSTRANNTVWGNYFPDQYVSENGNATVGLFVDSSGNLIYNNAFTQYDIAFSPDFNIYTDSNATYHDNWNISSVEPINYTINVNGYSLNGSIVGGGYEGGNYWGSPFITPPWNESGYIDSGYDYHPLVYFLYELSFAIHGLPAGTSWELVADGVYYVGSGPYINITEFNFGNTTYAVFLPPGYISNASGYAYAYTDMSTVNVYARHVMTYGIVFHATNYVKNETWYLDIAGSLYSSTSQDLTVSLPNGTYSYSVFAPPNNYTAVSGYVTVNGVSEIVNITFPEQLYRVVIRETGLPAGSSWYVVIDGKAYYSNGTEISILLPNGRYSVQFPSIPGYKASPQQTAILVSDQPVQYTEAYTSNANYDYYLGAGIIIGAMITAFVFYIDRRRR</sequence>
<dbReference type="InParanoid" id="Q9HLQ9"/>
<dbReference type="InterPro" id="IPR007981">
    <property type="entry name" value="Peptidase_A5"/>
</dbReference>
<keyword evidence="3" id="KW-1185">Reference proteome</keyword>
<keyword evidence="1" id="KW-0812">Transmembrane</keyword>
<keyword evidence="1" id="KW-0472">Membrane</keyword>
<proteinExistence type="predicted"/>